<dbReference type="AlphaFoldDB" id="A0A4R8L9W9"/>
<sequence length="73" mass="7881">MSLSVQLEEEWEGVNGRSPEGEERSGFPCVVPVELVGNSFFELSIKSTGSPCLFLWTIVSAASEGLSDATSWL</sequence>
<keyword evidence="3" id="KW-1185">Reference proteome</keyword>
<evidence type="ECO:0000313" key="2">
    <source>
        <dbReference type="EMBL" id="TDY38978.1"/>
    </source>
</evidence>
<gene>
    <name evidence="2" type="ORF">C7445_1283</name>
</gene>
<protein>
    <submittedName>
        <fullName evidence="2">Uncharacterized protein</fullName>
    </submittedName>
</protein>
<organism evidence="2 3">
    <name type="scientific">Alicyclobacillus sacchari</name>
    <dbReference type="NCBI Taxonomy" id="392010"/>
    <lineage>
        <taxon>Bacteria</taxon>
        <taxon>Bacillati</taxon>
        <taxon>Bacillota</taxon>
        <taxon>Bacilli</taxon>
        <taxon>Bacillales</taxon>
        <taxon>Alicyclobacillaceae</taxon>
        <taxon>Alicyclobacillus</taxon>
    </lineage>
</organism>
<dbReference type="Proteomes" id="UP000294581">
    <property type="component" value="Unassembled WGS sequence"/>
</dbReference>
<proteinExistence type="predicted"/>
<feature type="region of interest" description="Disordered" evidence="1">
    <location>
        <begin position="1"/>
        <end position="25"/>
    </location>
</feature>
<reference evidence="2 3" key="1">
    <citation type="submission" date="2019-03" db="EMBL/GenBank/DDBJ databases">
        <title>Genomic Encyclopedia of Type Strains, Phase IV (KMG-IV): sequencing the most valuable type-strain genomes for metagenomic binning, comparative biology and taxonomic classification.</title>
        <authorList>
            <person name="Goeker M."/>
        </authorList>
    </citation>
    <scope>NUCLEOTIDE SEQUENCE [LARGE SCALE GENOMIC DNA]</scope>
    <source>
        <strain evidence="2 3">DSM 17974</strain>
    </source>
</reference>
<accession>A0A4R8L9W9</accession>
<dbReference type="EMBL" id="SORF01000028">
    <property type="protein sequence ID" value="TDY38978.1"/>
    <property type="molecule type" value="Genomic_DNA"/>
</dbReference>
<evidence type="ECO:0000313" key="3">
    <source>
        <dbReference type="Proteomes" id="UP000294581"/>
    </source>
</evidence>
<evidence type="ECO:0000256" key="1">
    <source>
        <dbReference type="SAM" id="MobiDB-lite"/>
    </source>
</evidence>
<name>A0A4R8L9W9_9BACL</name>
<comment type="caution">
    <text evidence="2">The sequence shown here is derived from an EMBL/GenBank/DDBJ whole genome shotgun (WGS) entry which is preliminary data.</text>
</comment>